<feature type="signal peptide" evidence="1">
    <location>
        <begin position="1"/>
        <end position="18"/>
    </location>
</feature>
<dbReference type="AlphaFoldDB" id="A0A2S7KM40"/>
<organism evidence="2 3">
    <name type="scientific">Aureitalea marina</name>
    <dbReference type="NCBI Taxonomy" id="930804"/>
    <lineage>
        <taxon>Bacteria</taxon>
        <taxon>Pseudomonadati</taxon>
        <taxon>Bacteroidota</taxon>
        <taxon>Flavobacteriia</taxon>
        <taxon>Flavobacteriales</taxon>
        <taxon>Flavobacteriaceae</taxon>
        <taxon>Aureitalea</taxon>
    </lineage>
</organism>
<proteinExistence type="predicted"/>
<dbReference type="EMBL" id="MQUB01000001">
    <property type="protein sequence ID" value="PQB03694.1"/>
    <property type="molecule type" value="Genomic_DNA"/>
</dbReference>
<name>A0A2S7KM40_9FLAO</name>
<evidence type="ECO:0000313" key="3">
    <source>
        <dbReference type="Proteomes" id="UP000239800"/>
    </source>
</evidence>
<dbReference type="Proteomes" id="UP000239800">
    <property type="component" value="Unassembled WGS sequence"/>
</dbReference>
<evidence type="ECO:0000313" key="2">
    <source>
        <dbReference type="EMBL" id="PQB03694.1"/>
    </source>
</evidence>
<gene>
    <name evidence="2" type="ORF">BST85_01340</name>
</gene>
<keyword evidence="1" id="KW-0732">Signal</keyword>
<evidence type="ECO:0000256" key="1">
    <source>
        <dbReference type="SAM" id="SignalP"/>
    </source>
</evidence>
<keyword evidence="3" id="KW-1185">Reference proteome</keyword>
<comment type="caution">
    <text evidence="2">The sequence shown here is derived from an EMBL/GenBank/DDBJ whole genome shotgun (WGS) entry which is preliminary data.</text>
</comment>
<protein>
    <submittedName>
        <fullName evidence="2">Uncharacterized protein</fullName>
    </submittedName>
</protein>
<accession>A0A2S7KM40</accession>
<sequence>MRVLMMMVALLTSTFLMAQIKLDETKIVELKEIGSLSCKEGKTAFINYHSGKEKFYWTYKNESETSKAKYESITFYGTDDYDQLREWIFEQIGTGQTSEIEVGKAELYISFEEDRMAITHQENGEEIGRLQIDNEAVHELFAPANN</sequence>
<feature type="chain" id="PRO_5015714456" evidence="1">
    <location>
        <begin position="19"/>
        <end position="146"/>
    </location>
</feature>
<reference evidence="2 3" key="1">
    <citation type="submission" date="2016-11" db="EMBL/GenBank/DDBJ databases">
        <title>Trade-off between light-utilization and light-protection in marine flavobacteria.</title>
        <authorList>
            <person name="Kumagai Y."/>
        </authorList>
    </citation>
    <scope>NUCLEOTIDE SEQUENCE [LARGE SCALE GENOMIC DNA]</scope>
    <source>
        <strain evidence="2 3">NBRC 107741</strain>
    </source>
</reference>
<dbReference type="RefSeq" id="WP_104811616.1">
    <property type="nucleotide sequence ID" value="NZ_MQUB01000001.1"/>
</dbReference>